<keyword evidence="5" id="KW-0347">Helicase</keyword>
<dbReference type="GO" id="GO:0005524">
    <property type="term" value="F:ATP binding"/>
    <property type="evidence" value="ECO:0007669"/>
    <property type="project" value="UniProtKB-KW"/>
</dbReference>
<feature type="domain" description="Helicase ATP-binding" evidence="3">
    <location>
        <begin position="57"/>
        <end position="256"/>
    </location>
</feature>
<dbReference type="GO" id="GO:0006289">
    <property type="term" value="P:nucleotide-excision repair"/>
    <property type="evidence" value="ECO:0007669"/>
    <property type="project" value="TreeGrafter"/>
</dbReference>
<dbReference type="SUPFAM" id="SSF52540">
    <property type="entry name" value="P-loop containing nucleoside triphosphate hydrolases"/>
    <property type="match status" value="1"/>
</dbReference>
<dbReference type="GO" id="GO:0003676">
    <property type="term" value="F:nucleic acid binding"/>
    <property type="evidence" value="ECO:0007669"/>
    <property type="project" value="InterPro"/>
</dbReference>
<dbReference type="InterPro" id="IPR018973">
    <property type="entry name" value="MZB"/>
</dbReference>
<dbReference type="Pfam" id="PF09369">
    <property type="entry name" value="MZB"/>
    <property type="match status" value="1"/>
</dbReference>
<name>A0A542ZCW0_9ACTN</name>
<proteinExistence type="predicted"/>
<keyword evidence="2" id="KW-0067">ATP-binding</keyword>
<keyword evidence="6" id="KW-1185">Reference proteome</keyword>
<dbReference type="Pfam" id="PF00270">
    <property type="entry name" value="DEAD"/>
    <property type="match status" value="1"/>
</dbReference>
<dbReference type="Pfam" id="PF00271">
    <property type="entry name" value="Helicase_C"/>
    <property type="match status" value="1"/>
</dbReference>
<evidence type="ECO:0000313" key="6">
    <source>
        <dbReference type="Proteomes" id="UP000316196"/>
    </source>
</evidence>
<dbReference type="CDD" id="cd18797">
    <property type="entry name" value="SF2_C_Hrq"/>
    <property type="match status" value="1"/>
</dbReference>
<dbReference type="OrthoDB" id="143059at2"/>
<dbReference type="InterPro" id="IPR001650">
    <property type="entry name" value="Helicase_C-like"/>
</dbReference>
<dbReference type="PANTHER" id="PTHR47957">
    <property type="entry name" value="ATP-DEPENDENT HELICASE HRQ1"/>
    <property type="match status" value="1"/>
</dbReference>
<keyword evidence="1" id="KW-0547">Nucleotide-binding</keyword>
<evidence type="ECO:0000313" key="5">
    <source>
        <dbReference type="EMBL" id="TQL58184.1"/>
    </source>
</evidence>
<dbReference type="EMBL" id="VFOR01000002">
    <property type="protein sequence ID" value="TQL58184.1"/>
    <property type="molecule type" value="Genomic_DNA"/>
</dbReference>
<dbReference type="PROSITE" id="PS51194">
    <property type="entry name" value="HELICASE_CTER"/>
    <property type="match status" value="1"/>
</dbReference>
<dbReference type="Proteomes" id="UP000316196">
    <property type="component" value="Unassembled WGS sequence"/>
</dbReference>
<dbReference type="SMART" id="SM00490">
    <property type="entry name" value="HELICc"/>
    <property type="match status" value="1"/>
</dbReference>
<gene>
    <name evidence="5" type="ORF">FB460_2038</name>
</gene>
<sequence length="753" mass="79946">MAVPEWLISDVRARAHLHRESRPGRVGAWPGWLPDEVAAAFAEVGVERPWLHQQQAAASLHGGHPTILTTPTASGKSLGYLAPVLAATWGGTECSPPEVDLGRARFRWAKRPHTALYLAPTKALAHDQWALCRRLTEAGLPTWRTIAVDGDSSTDDRMWARDHAAYVLTNPDWVHAALLPSHSRWSGFLSSLRYIVVDEAHHYRGGFGAHVAMVLRRLLRVARHHGADPVVAMASATIGDAAAHVAALTGLDPDAVTVVSESTAPAAALDTVLWQPRDHHDIETAVLCSQLIGRGRQTLAFTSSRNGAEKVASTTAEHTGERVESYRGGHLDLDRRAVEQGLRDGSVRGVAATSALELGVDITGLDAVVCSGHPGSLSSLWQRFGRAGRSGADALAVLVAADDPLDAWLLDHPEVLASRTFEPIPVGVGNRNIVAAHLAASAQELPLTEDALPLFGAKARELVDELVAGKVLRKRPTGWYWTRPDRAVDAISLRTIGPGGVEVTDIETGQILATVDAGSADRTVHPGAIHVVRGVPWQVVDHVADSPIAWVEPAQPGVRTAAQSVGGVEVIGTESTAEAGVGTSGLGEVRVTSQVNQCLVFDEYSGDVIDNFAVDRPMRTLDTEGLWWELPSATAAHMTPKGRFAAAMHALEHVVTALLPGFVACDRSEVVAVSDPGGARLVIHDLVPGGGGFIRMIAPRAVDLMQSARDLLEACPCTDGCPRCIVSVRCPDHNAALDKAGAAWLAGLLCPDG</sequence>
<dbReference type="InterPro" id="IPR011545">
    <property type="entry name" value="DEAD/DEAH_box_helicase_dom"/>
</dbReference>
<evidence type="ECO:0000259" key="3">
    <source>
        <dbReference type="PROSITE" id="PS51192"/>
    </source>
</evidence>
<organism evidence="5 6">
    <name type="scientific">Propioniferax innocua</name>
    <dbReference type="NCBI Taxonomy" id="1753"/>
    <lineage>
        <taxon>Bacteria</taxon>
        <taxon>Bacillati</taxon>
        <taxon>Actinomycetota</taxon>
        <taxon>Actinomycetes</taxon>
        <taxon>Propionibacteriales</taxon>
        <taxon>Propionibacteriaceae</taxon>
        <taxon>Propioniferax</taxon>
    </lineage>
</organism>
<feature type="domain" description="Helicase C-terminal" evidence="4">
    <location>
        <begin position="281"/>
        <end position="432"/>
    </location>
</feature>
<evidence type="ECO:0000256" key="2">
    <source>
        <dbReference type="ARBA" id="ARBA00022840"/>
    </source>
</evidence>
<dbReference type="RefSeq" id="WP_142094000.1">
    <property type="nucleotide sequence ID" value="NZ_BAAAMD010000002.1"/>
</dbReference>
<dbReference type="PANTHER" id="PTHR47957:SF3">
    <property type="entry name" value="ATP-DEPENDENT HELICASE HRQ1"/>
    <property type="match status" value="1"/>
</dbReference>
<protein>
    <submittedName>
        <fullName evidence="5">DEAD/DEAH box helicase domain-containing protein</fullName>
    </submittedName>
</protein>
<dbReference type="AlphaFoldDB" id="A0A542ZCW0"/>
<accession>A0A542ZCW0</accession>
<dbReference type="GO" id="GO:0036297">
    <property type="term" value="P:interstrand cross-link repair"/>
    <property type="evidence" value="ECO:0007669"/>
    <property type="project" value="TreeGrafter"/>
</dbReference>
<dbReference type="InterPro" id="IPR027417">
    <property type="entry name" value="P-loop_NTPase"/>
</dbReference>
<dbReference type="Pfam" id="PF22982">
    <property type="entry name" value="WHD_HRQ1"/>
    <property type="match status" value="1"/>
</dbReference>
<dbReference type="SMART" id="SM00487">
    <property type="entry name" value="DEXDc"/>
    <property type="match status" value="1"/>
</dbReference>
<dbReference type="CDD" id="cd17923">
    <property type="entry name" value="DEXHc_Hrq1-like"/>
    <property type="match status" value="1"/>
</dbReference>
<comment type="caution">
    <text evidence="5">The sequence shown here is derived from an EMBL/GenBank/DDBJ whole genome shotgun (WGS) entry which is preliminary data.</text>
</comment>
<dbReference type="PROSITE" id="PS51192">
    <property type="entry name" value="HELICASE_ATP_BIND_1"/>
    <property type="match status" value="1"/>
</dbReference>
<dbReference type="GO" id="GO:0043138">
    <property type="term" value="F:3'-5' DNA helicase activity"/>
    <property type="evidence" value="ECO:0007669"/>
    <property type="project" value="TreeGrafter"/>
</dbReference>
<evidence type="ECO:0000256" key="1">
    <source>
        <dbReference type="ARBA" id="ARBA00022741"/>
    </source>
</evidence>
<dbReference type="Gene3D" id="3.40.50.300">
    <property type="entry name" value="P-loop containing nucleotide triphosphate hydrolases"/>
    <property type="match status" value="2"/>
</dbReference>
<evidence type="ECO:0000259" key="4">
    <source>
        <dbReference type="PROSITE" id="PS51194"/>
    </source>
</evidence>
<dbReference type="InterPro" id="IPR055227">
    <property type="entry name" value="HRQ1_WHD"/>
</dbReference>
<dbReference type="InterPro" id="IPR014001">
    <property type="entry name" value="Helicase_ATP-bd"/>
</dbReference>
<keyword evidence="5" id="KW-0378">Hydrolase</keyword>
<reference evidence="5 6" key="1">
    <citation type="submission" date="2019-06" db="EMBL/GenBank/DDBJ databases">
        <title>Sequencing the genomes of 1000 actinobacteria strains.</title>
        <authorList>
            <person name="Klenk H.-P."/>
        </authorList>
    </citation>
    <scope>NUCLEOTIDE SEQUENCE [LARGE SCALE GENOMIC DNA]</scope>
    <source>
        <strain evidence="5 6">DSM 8251</strain>
    </source>
</reference>